<sequence length="69" mass="7822">MTIREACLKAKKEGRGITRKSYGQRPPLFLPTNTSSCVLLIPSGEDSFKTKRWNPSLDDLIATDWYVYG</sequence>
<name>A0A7H9E9I9_9LACO</name>
<protein>
    <recommendedName>
        <fullName evidence="1">Thoeris anti-defense 2-like domain-containing protein</fullName>
    </recommendedName>
</protein>
<dbReference type="Proteomes" id="UP000510660">
    <property type="component" value="Chromosome"/>
</dbReference>
<evidence type="ECO:0000313" key="3">
    <source>
        <dbReference type="Proteomes" id="UP000510660"/>
    </source>
</evidence>
<evidence type="ECO:0000259" key="1">
    <source>
        <dbReference type="Pfam" id="PF11195"/>
    </source>
</evidence>
<dbReference type="AlphaFoldDB" id="A0A7H9E9I9"/>
<dbReference type="InterPro" id="IPR021361">
    <property type="entry name" value="Tad2-like_dom"/>
</dbReference>
<proteinExistence type="predicted"/>
<organism evidence="2 3">
    <name type="scientific">Lactobacillus crispatus</name>
    <dbReference type="NCBI Taxonomy" id="47770"/>
    <lineage>
        <taxon>Bacteria</taxon>
        <taxon>Bacillati</taxon>
        <taxon>Bacillota</taxon>
        <taxon>Bacilli</taxon>
        <taxon>Lactobacillales</taxon>
        <taxon>Lactobacillaceae</taxon>
        <taxon>Lactobacillus</taxon>
    </lineage>
</organism>
<gene>
    <name evidence="2" type="ORF">GTO85_05425</name>
</gene>
<dbReference type="EMBL" id="CP047415">
    <property type="protein sequence ID" value="QLL73842.1"/>
    <property type="molecule type" value="Genomic_DNA"/>
</dbReference>
<evidence type="ECO:0000313" key="2">
    <source>
        <dbReference type="EMBL" id="QLL73842.1"/>
    </source>
</evidence>
<accession>A0A7H9E9I9</accession>
<dbReference type="Pfam" id="PF11195">
    <property type="entry name" value="Tad2-like"/>
    <property type="match status" value="1"/>
</dbReference>
<reference evidence="2 3" key="1">
    <citation type="submission" date="2020-01" db="EMBL/GenBank/DDBJ databases">
        <title>Complete and circular genome sequences of six lactobacillus isolates from horses.</title>
        <authorList>
            <person name="Hassan H.M."/>
        </authorList>
    </citation>
    <scope>NUCLEOTIDE SEQUENCE [LARGE SCALE GENOMIC DNA]</scope>
    <source>
        <strain evidence="2 3">1D</strain>
    </source>
</reference>
<dbReference type="RefSeq" id="WP_180862075.1">
    <property type="nucleotide sequence ID" value="NZ_CP047415.1"/>
</dbReference>
<feature type="domain" description="Thoeris anti-defense 2-like" evidence="1">
    <location>
        <begin position="1"/>
        <end position="68"/>
    </location>
</feature>